<comment type="similarity">
    <text evidence="2 7">Belongs to the DedA family.</text>
</comment>
<feature type="transmembrane region" description="Helical" evidence="7">
    <location>
        <begin position="12"/>
        <end position="35"/>
    </location>
</feature>
<feature type="transmembrane region" description="Helical" evidence="7">
    <location>
        <begin position="109"/>
        <end position="133"/>
    </location>
</feature>
<dbReference type="PANTHER" id="PTHR30353">
    <property type="entry name" value="INNER MEMBRANE PROTEIN DEDA-RELATED"/>
    <property type="match status" value="1"/>
</dbReference>
<organism evidence="9 10">
    <name type="scientific">Gordonia prachuapensis</name>
    <dbReference type="NCBI Taxonomy" id="3115651"/>
    <lineage>
        <taxon>Bacteria</taxon>
        <taxon>Bacillati</taxon>
        <taxon>Actinomycetota</taxon>
        <taxon>Actinomycetes</taxon>
        <taxon>Mycobacteriales</taxon>
        <taxon>Gordoniaceae</taxon>
        <taxon>Gordonia</taxon>
    </lineage>
</organism>
<feature type="transmembrane region" description="Helical" evidence="7">
    <location>
        <begin position="175"/>
        <end position="193"/>
    </location>
</feature>
<evidence type="ECO:0000256" key="7">
    <source>
        <dbReference type="RuleBase" id="RU367016"/>
    </source>
</evidence>
<comment type="subcellular location">
    <subcellularLocation>
        <location evidence="1 7">Cell membrane</location>
        <topology evidence="1 7">Multi-pass membrane protein</topology>
    </subcellularLocation>
</comment>
<name>A0ABU7MMT3_9ACTN</name>
<evidence type="ECO:0000313" key="9">
    <source>
        <dbReference type="EMBL" id="MEE4021628.1"/>
    </source>
</evidence>
<evidence type="ECO:0000256" key="3">
    <source>
        <dbReference type="ARBA" id="ARBA00022475"/>
    </source>
</evidence>
<reference evidence="9 10" key="1">
    <citation type="submission" date="2024-01" db="EMBL/GenBank/DDBJ databases">
        <title>Draft genome sequence of Gordonia sp. PKS22-38.</title>
        <authorList>
            <person name="Suphannarot A."/>
            <person name="Mingma R."/>
        </authorList>
    </citation>
    <scope>NUCLEOTIDE SEQUENCE [LARGE SCALE GENOMIC DNA]</scope>
    <source>
        <strain evidence="9 10">PKS22-38</strain>
    </source>
</reference>
<evidence type="ECO:0000256" key="1">
    <source>
        <dbReference type="ARBA" id="ARBA00004651"/>
    </source>
</evidence>
<dbReference type="PANTHER" id="PTHR30353:SF0">
    <property type="entry name" value="TRANSMEMBRANE PROTEIN"/>
    <property type="match status" value="1"/>
</dbReference>
<comment type="caution">
    <text evidence="9">The sequence shown here is derived from an EMBL/GenBank/DDBJ whole genome shotgun (WGS) entry which is preliminary data.</text>
</comment>
<dbReference type="Pfam" id="PF09335">
    <property type="entry name" value="VTT_dom"/>
    <property type="match status" value="1"/>
</dbReference>
<evidence type="ECO:0000256" key="2">
    <source>
        <dbReference type="ARBA" id="ARBA00010792"/>
    </source>
</evidence>
<evidence type="ECO:0000256" key="6">
    <source>
        <dbReference type="ARBA" id="ARBA00023136"/>
    </source>
</evidence>
<dbReference type="EMBL" id="JAZDUE010000001">
    <property type="protein sequence ID" value="MEE4021628.1"/>
    <property type="molecule type" value="Genomic_DNA"/>
</dbReference>
<keyword evidence="10" id="KW-1185">Reference proteome</keyword>
<feature type="transmembrane region" description="Helical" evidence="7">
    <location>
        <begin position="56"/>
        <end position="77"/>
    </location>
</feature>
<dbReference type="InterPro" id="IPR032816">
    <property type="entry name" value="VTT_dom"/>
</dbReference>
<evidence type="ECO:0000313" key="10">
    <source>
        <dbReference type="Proteomes" id="UP001335729"/>
    </source>
</evidence>
<keyword evidence="3 7" id="KW-1003">Cell membrane</keyword>
<sequence length="210" mass="23042">MNPFDVDNFLATGGLIGLCILIFVETGLLIGFVFPGDSVLFTAGVFAAQPDPFAPLWLLCVAVPMAAIIGDQVGYFIGRRLGTGAVEGRIVRWIGPEPLEKTHRYFERFGALTVFFARFIGIVRTLTPLVAGFTGMSHRVFTIFSILGSFTWAAGIIVLGYFLGQVPIIRDHIEVFIIASVVTVVVPTAITLIHRRVRNRRQVPGERADH</sequence>
<accession>A0ABU7MMT3</accession>
<protein>
    <submittedName>
        <fullName evidence="9">DedA family protein</fullName>
    </submittedName>
</protein>
<evidence type="ECO:0000256" key="4">
    <source>
        <dbReference type="ARBA" id="ARBA00022692"/>
    </source>
</evidence>
<dbReference type="InterPro" id="IPR032818">
    <property type="entry name" value="DedA-like"/>
</dbReference>
<feature type="domain" description="VTT" evidence="8">
    <location>
        <begin position="34"/>
        <end position="161"/>
    </location>
</feature>
<keyword evidence="4 7" id="KW-0812">Transmembrane</keyword>
<feature type="transmembrane region" description="Helical" evidence="7">
    <location>
        <begin position="140"/>
        <end position="163"/>
    </location>
</feature>
<proteinExistence type="inferred from homology"/>
<dbReference type="RefSeq" id="WP_330502957.1">
    <property type="nucleotide sequence ID" value="NZ_JAZDUE010000001.1"/>
</dbReference>
<dbReference type="Proteomes" id="UP001335729">
    <property type="component" value="Unassembled WGS sequence"/>
</dbReference>
<keyword evidence="6 7" id="KW-0472">Membrane</keyword>
<gene>
    <name evidence="9" type="ORF">V1Y59_00950</name>
</gene>
<evidence type="ECO:0000256" key="5">
    <source>
        <dbReference type="ARBA" id="ARBA00022989"/>
    </source>
</evidence>
<evidence type="ECO:0000259" key="8">
    <source>
        <dbReference type="Pfam" id="PF09335"/>
    </source>
</evidence>
<keyword evidence="5 7" id="KW-1133">Transmembrane helix</keyword>